<dbReference type="EMBL" id="JAGTXO010000003">
    <property type="protein sequence ID" value="KAG8469265.1"/>
    <property type="molecule type" value="Genomic_DNA"/>
</dbReference>
<dbReference type="SUPFAM" id="SSF47473">
    <property type="entry name" value="EF-hand"/>
    <property type="match status" value="1"/>
</dbReference>
<dbReference type="AlphaFoldDB" id="A0A8J6CGM1"/>
<dbReference type="PROSITE" id="PS50222">
    <property type="entry name" value="EF_HAND_2"/>
    <property type="match status" value="1"/>
</dbReference>
<feature type="region of interest" description="Disordered" evidence="1">
    <location>
        <begin position="164"/>
        <end position="200"/>
    </location>
</feature>
<reference evidence="3" key="1">
    <citation type="submission" date="2021-05" db="EMBL/GenBank/DDBJ databases">
        <title>The genome of the haptophyte Pavlova lutheri (Diacronema luteri, Pavlovales) - a model for lipid biosynthesis in eukaryotic algae.</title>
        <authorList>
            <person name="Hulatt C.J."/>
            <person name="Posewitz M.C."/>
        </authorList>
    </citation>
    <scope>NUCLEOTIDE SEQUENCE</scope>
    <source>
        <strain evidence="3">NIVA-4/92</strain>
    </source>
</reference>
<dbReference type="GO" id="GO:0005509">
    <property type="term" value="F:calcium ion binding"/>
    <property type="evidence" value="ECO:0007669"/>
    <property type="project" value="InterPro"/>
</dbReference>
<dbReference type="InterPro" id="IPR011992">
    <property type="entry name" value="EF-hand-dom_pair"/>
</dbReference>
<dbReference type="OrthoDB" id="10441585at2759"/>
<comment type="caution">
    <text evidence="3">The sequence shown here is derived from an EMBL/GenBank/DDBJ whole genome shotgun (WGS) entry which is preliminary data.</text>
</comment>
<protein>
    <recommendedName>
        <fullName evidence="2">EF-hand domain-containing protein</fullName>
    </recommendedName>
</protein>
<accession>A0A8J6CGM1</accession>
<dbReference type="Proteomes" id="UP000751190">
    <property type="component" value="Unassembled WGS sequence"/>
</dbReference>
<organism evidence="3 4">
    <name type="scientific">Diacronema lutheri</name>
    <name type="common">Unicellular marine alga</name>
    <name type="synonym">Monochrysis lutheri</name>
    <dbReference type="NCBI Taxonomy" id="2081491"/>
    <lineage>
        <taxon>Eukaryota</taxon>
        <taxon>Haptista</taxon>
        <taxon>Haptophyta</taxon>
        <taxon>Pavlovophyceae</taxon>
        <taxon>Pavlovales</taxon>
        <taxon>Pavlovaceae</taxon>
        <taxon>Diacronema</taxon>
    </lineage>
</organism>
<dbReference type="Gene3D" id="1.10.238.10">
    <property type="entry name" value="EF-hand"/>
    <property type="match status" value="1"/>
</dbReference>
<evidence type="ECO:0000313" key="3">
    <source>
        <dbReference type="EMBL" id="KAG8469265.1"/>
    </source>
</evidence>
<evidence type="ECO:0000256" key="1">
    <source>
        <dbReference type="SAM" id="MobiDB-lite"/>
    </source>
</evidence>
<dbReference type="InterPro" id="IPR002048">
    <property type="entry name" value="EF_hand_dom"/>
</dbReference>
<gene>
    <name evidence="3" type="ORF">KFE25_007783</name>
</gene>
<feature type="domain" description="EF-hand" evidence="2">
    <location>
        <begin position="83"/>
        <end position="118"/>
    </location>
</feature>
<evidence type="ECO:0000313" key="4">
    <source>
        <dbReference type="Proteomes" id="UP000751190"/>
    </source>
</evidence>
<name>A0A8J6CGM1_DIALT</name>
<sequence length="200" mass="21012">MESAAWARLGGRAQFAEHEVAGLHALFASLAAGGDTVRVDLLAEALATCPIAERLLERAAAPRDTLTPAEVLLALGPCGANASPAQKLRALFDAYDLEGDGVVDAADAFSMLNLFLRGTFTDDVLRSHAHEMAGESGLSFDAFAERFAVEDIILGMQLGVVPVRRPPPSLPEGQTQGQAQGQAQAQVQAQAQGQRKAVHS</sequence>
<evidence type="ECO:0000259" key="2">
    <source>
        <dbReference type="PROSITE" id="PS50222"/>
    </source>
</evidence>
<keyword evidence="4" id="KW-1185">Reference proteome</keyword>
<feature type="compositionally biased region" description="Low complexity" evidence="1">
    <location>
        <begin position="173"/>
        <end position="194"/>
    </location>
</feature>
<proteinExistence type="predicted"/>